<keyword evidence="2" id="KW-0749">Sporulation</keyword>
<comment type="similarity">
    <text evidence="1 7">Belongs to the sigma-70 factor family.</text>
</comment>
<keyword evidence="6 7" id="KW-0804">Transcription</keyword>
<comment type="caution">
    <text evidence="9">The sequence shown here is derived from an EMBL/GenBank/DDBJ whole genome shotgun (WGS) entry which is preliminary data.</text>
</comment>
<sequence>MDKLFILILNLFLRPFVILCGYMINSNSFPKPLEKEEEEKYLEAYHEGSEEAKKILIERNLRLVAHIVKKYNNTGKDLDDLISIGTIGLIKAISTFDPGKGTRLATYAARCIENEILMTIRSSKKLKIELSLHEPIGTDKEGNEINLLDILGSDVDQILDEVELRIQTKKLYRAINEVLKPREKVIIELRYGLIDGDLKTQREIAAILGISRSYVSRIESRAIEKLNKAMCKIEDVKETHN</sequence>
<dbReference type="Pfam" id="PF04545">
    <property type="entry name" value="Sigma70_r4"/>
    <property type="match status" value="1"/>
</dbReference>
<dbReference type="InterPro" id="IPR036388">
    <property type="entry name" value="WH-like_DNA-bd_sf"/>
</dbReference>
<evidence type="ECO:0000256" key="7">
    <source>
        <dbReference type="RuleBase" id="RU362124"/>
    </source>
</evidence>
<dbReference type="RefSeq" id="WP_262429917.1">
    <property type="nucleotide sequence ID" value="NZ_JACRTG010000020.1"/>
</dbReference>
<evidence type="ECO:0000256" key="6">
    <source>
        <dbReference type="ARBA" id="ARBA00023163"/>
    </source>
</evidence>
<evidence type="ECO:0000313" key="9">
    <source>
        <dbReference type="EMBL" id="MBC8588461.1"/>
    </source>
</evidence>
<accession>A0A926ET96</accession>
<evidence type="ECO:0000256" key="1">
    <source>
        <dbReference type="ARBA" id="ARBA00007788"/>
    </source>
</evidence>
<dbReference type="InterPro" id="IPR014284">
    <property type="entry name" value="RNA_pol_sigma-70_dom"/>
</dbReference>
<dbReference type="NCBIfam" id="NF004471">
    <property type="entry name" value="PRK05803.1"/>
    <property type="match status" value="1"/>
</dbReference>
<dbReference type="InterPro" id="IPR007630">
    <property type="entry name" value="RNA_pol_sigma70_r4"/>
</dbReference>
<organism evidence="9 10">
    <name type="scientific">Paratissierella segnis</name>
    <dbReference type="NCBI Taxonomy" id="2763679"/>
    <lineage>
        <taxon>Bacteria</taxon>
        <taxon>Bacillati</taxon>
        <taxon>Bacillota</taxon>
        <taxon>Tissierellia</taxon>
        <taxon>Tissierellales</taxon>
        <taxon>Tissierellaceae</taxon>
        <taxon>Paratissierella</taxon>
    </lineage>
</organism>
<evidence type="ECO:0000256" key="2">
    <source>
        <dbReference type="ARBA" id="ARBA00022969"/>
    </source>
</evidence>
<keyword evidence="3 7" id="KW-0805">Transcription regulation</keyword>
<name>A0A926ET96_9FIRM</name>
<dbReference type="PANTHER" id="PTHR30376">
    <property type="entry name" value="SIGMA FACTOR RPOH HEAT SHOCK RELATED"/>
    <property type="match status" value="1"/>
</dbReference>
<evidence type="ECO:0000256" key="4">
    <source>
        <dbReference type="ARBA" id="ARBA00023082"/>
    </source>
</evidence>
<dbReference type="InterPro" id="IPR000943">
    <property type="entry name" value="RNA_pol_sigma70"/>
</dbReference>
<dbReference type="PROSITE" id="PS00715">
    <property type="entry name" value="SIGMA70_1"/>
    <property type="match status" value="1"/>
</dbReference>
<dbReference type="GO" id="GO:0003677">
    <property type="term" value="F:DNA binding"/>
    <property type="evidence" value="ECO:0007669"/>
    <property type="project" value="UniProtKB-KW"/>
</dbReference>
<dbReference type="InterPro" id="IPR007627">
    <property type="entry name" value="RNA_pol_sigma70_r2"/>
</dbReference>
<dbReference type="InterPro" id="IPR050813">
    <property type="entry name" value="Sigma-70_Factor"/>
</dbReference>
<dbReference type="NCBIfam" id="TIGR02937">
    <property type="entry name" value="sigma70-ECF"/>
    <property type="match status" value="1"/>
</dbReference>
<dbReference type="Gene3D" id="1.10.10.10">
    <property type="entry name" value="Winged helix-like DNA-binding domain superfamily/Winged helix DNA-binding domain"/>
    <property type="match status" value="1"/>
</dbReference>
<keyword evidence="10" id="KW-1185">Reference proteome</keyword>
<dbReference type="PROSITE" id="PS00716">
    <property type="entry name" value="SIGMA70_2"/>
    <property type="match status" value="1"/>
</dbReference>
<evidence type="ECO:0000256" key="3">
    <source>
        <dbReference type="ARBA" id="ARBA00023015"/>
    </source>
</evidence>
<gene>
    <name evidence="9" type="primary">sigK</name>
    <name evidence="9" type="ORF">H8707_09425</name>
</gene>
<evidence type="ECO:0000259" key="8">
    <source>
        <dbReference type="PROSITE" id="PS50943"/>
    </source>
</evidence>
<dbReference type="InterPro" id="IPR001387">
    <property type="entry name" value="Cro/C1-type_HTH"/>
</dbReference>
<comment type="function">
    <text evidence="7">Sigma factors are initiation factors that promote the attachment of RNA polymerase to specific initiation sites and are then released.</text>
</comment>
<keyword evidence="5 7" id="KW-0238">DNA-binding</keyword>
<dbReference type="GO" id="GO:0016987">
    <property type="term" value="F:sigma factor activity"/>
    <property type="evidence" value="ECO:0007669"/>
    <property type="project" value="UniProtKB-KW"/>
</dbReference>
<dbReference type="GO" id="GO:0030435">
    <property type="term" value="P:sporulation resulting in formation of a cellular spore"/>
    <property type="evidence" value="ECO:0007669"/>
    <property type="project" value="UniProtKB-KW"/>
</dbReference>
<dbReference type="PIRSF" id="PIRSF000770">
    <property type="entry name" value="RNA_pol_sigma-SigE/K"/>
    <property type="match status" value="1"/>
</dbReference>
<dbReference type="GO" id="GO:0006352">
    <property type="term" value="P:DNA-templated transcription initiation"/>
    <property type="evidence" value="ECO:0007669"/>
    <property type="project" value="InterPro"/>
</dbReference>
<evidence type="ECO:0000313" key="10">
    <source>
        <dbReference type="Proteomes" id="UP000601171"/>
    </source>
</evidence>
<dbReference type="Proteomes" id="UP000601171">
    <property type="component" value="Unassembled WGS sequence"/>
</dbReference>
<keyword evidence="4 7" id="KW-0731">Sigma factor</keyword>
<dbReference type="PRINTS" id="PR00046">
    <property type="entry name" value="SIGMA70FCT"/>
</dbReference>
<feature type="domain" description="HTH cro/C1-type" evidence="8">
    <location>
        <begin position="200"/>
        <end position="220"/>
    </location>
</feature>
<dbReference type="EMBL" id="JACRTG010000020">
    <property type="protein sequence ID" value="MBC8588461.1"/>
    <property type="molecule type" value="Genomic_DNA"/>
</dbReference>
<evidence type="ECO:0000256" key="5">
    <source>
        <dbReference type="ARBA" id="ARBA00023125"/>
    </source>
</evidence>
<dbReference type="CDD" id="cd06171">
    <property type="entry name" value="Sigma70_r4"/>
    <property type="match status" value="1"/>
</dbReference>
<protein>
    <recommendedName>
        <fullName evidence="7">RNA polymerase sigma factor</fullName>
    </recommendedName>
</protein>
<dbReference type="SUPFAM" id="SSF88946">
    <property type="entry name" value="Sigma2 domain of RNA polymerase sigma factors"/>
    <property type="match status" value="1"/>
</dbReference>
<dbReference type="InterPro" id="IPR013324">
    <property type="entry name" value="RNA_pol_sigma_r3/r4-like"/>
</dbReference>
<dbReference type="SUPFAM" id="SSF88659">
    <property type="entry name" value="Sigma3 and sigma4 domains of RNA polymerase sigma factors"/>
    <property type="match status" value="1"/>
</dbReference>
<dbReference type="InterPro" id="IPR013325">
    <property type="entry name" value="RNA_pol_sigma_r2"/>
</dbReference>
<proteinExistence type="inferred from homology"/>
<reference evidence="9" key="1">
    <citation type="submission" date="2020-08" db="EMBL/GenBank/DDBJ databases">
        <title>Genome public.</title>
        <authorList>
            <person name="Liu C."/>
            <person name="Sun Q."/>
        </authorList>
    </citation>
    <scope>NUCLEOTIDE SEQUENCE</scope>
    <source>
        <strain evidence="9">BX21</strain>
    </source>
</reference>
<dbReference type="Gene3D" id="1.20.120.1810">
    <property type="match status" value="1"/>
</dbReference>
<dbReference type="NCBIfam" id="TIGR02846">
    <property type="entry name" value="spore_sigmaK"/>
    <property type="match status" value="1"/>
</dbReference>
<dbReference type="PROSITE" id="PS50943">
    <property type="entry name" value="HTH_CROC1"/>
    <property type="match status" value="1"/>
</dbReference>
<dbReference type="InterPro" id="IPR014209">
    <property type="entry name" value="RNA_pol_sigma-K"/>
</dbReference>
<dbReference type="AlphaFoldDB" id="A0A926ET96"/>
<dbReference type="PANTHER" id="PTHR30376:SF3">
    <property type="entry name" value="RNA POLYMERASE SIGMA FACTOR RPOH"/>
    <property type="match status" value="1"/>
</dbReference>
<dbReference type="Pfam" id="PF04542">
    <property type="entry name" value="Sigma70_r2"/>
    <property type="match status" value="1"/>
</dbReference>